<dbReference type="GO" id="GO:0003676">
    <property type="term" value="F:nucleic acid binding"/>
    <property type="evidence" value="ECO:0007669"/>
    <property type="project" value="InterPro"/>
</dbReference>
<dbReference type="EMBL" id="MDDG01000003">
    <property type="protein sequence ID" value="OQE43600.1"/>
    <property type="molecule type" value="Genomic_DNA"/>
</dbReference>
<comment type="function">
    <text evidence="5">Exoribonuclease involved in ribosome biosynthesis. Involved in the processing of ITS1, the internal transcribed spacer localized between the 18S and 5.8S rRNAs.</text>
</comment>
<evidence type="ECO:0000256" key="4">
    <source>
        <dbReference type="ARBA" id="ARBA00022839"/>
    </source>
</evidence>
<protein>
    <recommendedName>
        <fullName evidence="7">Exonuclease domain-containing protein</fullName>
    </recommendedName>
</protein>
<feature type="compositionally biased region" description="Acidic residues" evidence="6">
    <location>
        <begin position="560"/>
        <end position="573"/>
    </location>
</feature>
<dbReference type="Proteomes" id="UP000191500">
    <property type="component" value="Unassembled WGS sequence"/>
</dbReference>
<evidence type="ECO:0000256" key="2">
    <source>
        <dbReference type="ARBA" id="ARBA00022722"/>
    </source>
</evidence>
<evidence type="ECO:0000259" key="7">
    <source>
        <dbReference type="SMART" id="SM00479"/>
    </source>
</evidence>
<accession>A0A1V6UYV3</accession>
<evidence type="ECO:0000256" key="3">
    <source>
        <dbReference type="ARBA" id="ARBA00022801"/>
    </source>
</evidence>
<keyword evidence="4" id="KW-0269">Exonuclease</keyword>
<evidence type="ECO:0000256" key="1">
    <source>
        <dbReference type="ARBA" id="ARBA00022552"/>
    </source>
</evidence>
<dbReference type="InterPro" id="IPR036397">
    <property type="entry name" value="RNaseH_sf"/>
</dbReference>
<evidence type="ECO:0000313" key="9">
    <source>
        <dbReference type="Proteomes" id="UP000191500"/>
    </source>
</evidence>
<sequence>MSSDTNQKREDSENRFTLNSYNLEDIDLELWHREAKKFVKVEPPCWTRRDTRTQGRSVPKDPNLGPFPDLPPIVWTDDYWTRLWDRAILPEATRGYQMAQMYSSEKERCKQCRFAMWGPRRLQLLANESTIRQHEEDQARRARQAPDEPPKVGSFKEDIIDELTDEFIGKIYWTEDMVAKWKKRQAAKEGKRAVKYGCWGHPGKPVGRWQVFTCCKKGISSRPCHQFKQHEIVKDEEAWKINWELHKAPKFPVDYRYAVALDCEMGITDLGEQELLRISAIDYFTGEKLIDKLVFPKVRMWHTNYRFSGVSWEMLYAAKSRGEAFIGRDAAREALFRYVGPNTVIVLHGGRADMLALRIIHQRIVDTILFAQASLKENAKGILNRNIQQGPGHDSLEDALACRDIADHFIKVLPFEHIYGPRYGQMWRSKVWSLAKPMKDGKIDPEWRPPSSKNRVPYLKSYRPFEPWVVQEERRRAENLPWYEQNAEEWYDQGWDYPGVPFEYLITPEVEKAWALVPRGESWGDPEWDEPEDKPKDNWQEPQDECDTNEWAPVPRDETWSEPEWNEPEDEPKDDWHETQHEPQQRCR</sequence>
<dbReference type="Gene3D" id="3.30.420.10">
    <property type="entry name" value="Ribonuclease H-like superfamily/Ribonuclease H"/>
    <property type="match status" value="1"/>
</dbReference>
<feature type="region of interest" description="Disordered" evidence="6">
    <location>
        <begin position="521"/>
        <end position="588"/>
    </location>
</feature>
<keyword evidence="9" id="KW-1185">Reference proteome</keyword>
<name>A0A1V6UYV3_9EURO</name>
<dbReference type="SUPFAM" id="SSF53098">
    <property type="entry name" value="Ribonuclease H-like"/>
    <property type="match status" value="1"/>
</dbReference>
<evidence type="ECO:0000313" key="8">
    <source>
        <dbReference type="EMBL" id="OQE43600.1"/>
    </source>
</evidence>
<dbReference type="SMART" id="SM00479">
    <property type="entry name" value="EXOIII"/>
    <property type="match status" value="1"/>
</dbReference>
<dbReference type="GO" id="GO:0006364">
    <property type="term" value="P:rRNA processing"/>
    <property type="evidence" value="ECO:0007669"/>
    <property type="project" value="UniProtKB-KW"/>
</dbReference>
<gene>
    <name evidence="8" type="ORF">PENCOP_c003G08891</name>
</gene>
<dbReference type="PANTHER" id="PTHR12801:SF45">
    <property type="entry name" value="RNA EXONUCLEASE 4"/>
    <property type="match status" value="1"/>
</dbReference>
<organism evidence="8 9">
    <name type="scientific">Penicillium coprophilum</name>
    <dbReference type="NCBI Taxonomy" id="36646"/>
    <lineage>
        <taxon>Eukaryota</taxon>
        <taxon>Fungi</taxon>
        <taxon>Dikarya</taxon>
        <taxon>Ascomycota</taxon>
        <taxon>Pezizomycotina</taxon>
        <taxon>Eurotiomycetes</taxon>
        <taxon>Eurotiomycetidae</taxon>
        <taxon>Eurotiales</taxon>
        <taxon>Aspergillaceae</taxon>
        <taxon>Penicillium</taxon>
    </lineage>
</organism>
<dbReference type="GO" id="GO:0000027">
    <property type="term" value="P:ribosomal large subunit assembly"/>
    <property type="evidence" value="ECO:0007669"/>
    <property type="project" value="TreeGrafter"/>
</dbReference>
<reference evidence="9" key="1">
    <citation type="journal article" date="2017" name="Nat. Microbiol.">
        <title>Global analysis of biosynthetic gene clusters reveals vast potential of secondary metabolite production in Penicillium species.</title>
        <authorList>
            <person name="Nielsen J.C."/>
            <person name="Grijseels S."/>
            <person name="Prigent S."/>
            <person name="Ji B."/>
            <person name="Dainat J."/>
            <person name="Nielsen K.F."/>
            <person name="Frisvad J.C."/>
            <person name="Workman M."/>
            <person name="Nielsen J."/>
        </authorList>
    </citation>
    <scope>NUCLEOTIDE SEQUENCE [LARGE SCALE GENOMIC DNA]</scope>
    <source>
        <strain evidence="9">IBT 31321</strain>
    </source>
</reference>
<dbReference type="InterPro" id="IPR012337">
    <property type="entry name" value="RNaseH-like_sf"/>
</dbReference>
<dbReference type="GO" id="GO:0005634">
    <property type="term" value="C:nucleus"/>
    <property type="evidence" value="ECO:0007669"/>
    <property type="project" value="TreeGrafter"/>
</dbReference>
<evidence type="ECO:0000256" key="5">
    <source>
        <dbReference type="ARBA" id="ARBA00025599"/>
    </source>
</evidence>
<proteinExistence type="predicted"/>
<feature type="region of interest" description="Disordered" evidence="6">
    <location>
        <begin position="133"/>
        <end position="154"/>
    </location>
</feature>
<comment type="caution">
    <text evidence="8">The sequence shown here is derived from an EMBL/GenBank/DDBJ whole genome shotgun (WGS) entry which is preliminary data.</text>
</comment>
<dbReference type="AlphaFoldDB" id="A0A1V6UYV3"/>
<keyword evidence="2" id="KW-0540">Nuclease</keyword>
<feature type="compositionally biased region" description="Basic and acidic residues" evidence="6">
    <location>
        <begin position="574"/>
        <end position="588"/>
    </location>
</feature>
<dbReference type="STRING" id="36646.A0A1V6UYV3"/>
<keyword evidence="1" id="KW-0698">rRNA processing</keyword>
<keyword evidence="3" id="KW-0378">Hydrolase</keyword>
<feature type="domain" description="Exonuclease" evidence="7">
    <location>
        <begin position="257"/>
        <end position="415"/>
    </location>
</feature>
<dbReference type="PANTHER" id="PTHR12801">
    <property type="entry name" value="RNA EXONUCLEASE REXO1 / RECO3 FAMILY MEMBER-RELATED"/>
    <property type="match status" value="1"/>
</dbReference>
<dbReference type="CDD" id="cd06137">
    <property type="entry name" value="DEDDh_RNase"/>
    <property type="match status" value="1"/>
</dbReference>
<dbReference type="GO" id="GO:0004527">
    <property type="term" value="F:exonuclease activity"/>
    <property type="evidence" value="ECO:0007669"/>
    <property type="project" value="UniProtKB-KW"/>
</dbReference>
<dbReference type="InterPro" id="IPR013520">
    <property type="entry name" value="Ribonucl_H"/>
</dbReference>
<dbReference type="InterPro" id="IPR047021">
    <property type="entry name" value="REXO1/3/4-like"/>
</dbReference>
<evidence type="ECO:0000256" key="6">
    <source>
        <dbReference type="SAM" id="MobiDB-lite"/>
    </source>
</evidence>